<dbReference type="Gene3D" id="6.10.340.10">
    <property type="match status" value="1"/>
</dbReference>
<comment type="caution">
    <text evidence="2">The sequence shown here is derived from an EMBL/GenBank/DDBJ whole genome shotgun (WGS) entry which is preliminary data.</text>
</comment>
<dbReference type="RefSeq" id="WP_181882246.1">
    <property type="nucleotide sequence ID" value="NZ_NXLW01000009.1"/>
</dbReference>
<organism evidence="2 3">
    <name type="scientific">Helicobacter aurati</name>
    <dbReference type="NCBI Taxonomy" id="137778"/>
    <lineage>
        <taxon>Bacteria</taxon>
        <taxon>Pseudomonadati</taxon>
        <taxon>Campylobacterota</taxon>
        <taxon>Epsilonproteobacteria</taxon>
        <taxon>Campylobacterales</taxon>
        <taxon>Helicobacteraceae</taxon>
        <taxon>Helicobacter</taxon>
    </lineage>
</organism>
<dbReference type="AlphaFoldDB" id="A0A3D8J3B3"/>
<gene>
    <name evidence="2" type="ORF">CQA66_05820</name>
</gene>
<dbReference type="Proteomes" id="UP000256424">
    <property type="component" value="Unassembled WGS sequence"/>
</dbReference>
<dbReference type="Pfam" id="PF22673">
    <property type="entry name" value="MCP-like_PDC_1"/>
    <property type="match status" value="1"/>
</dbReference>
<feature type="non-terminal residue" evidence="2">
    <location>
        <position position="414"/>
    </location>
</feature>
<keyword evidence="3" id="KW-1185">Reference proteome</keyword>
<evidence type="ECO:0000256" key="1">
    <source>
        <dbReference type="SAM" id="Phobius"/>
    </source>
</evidence>
<evidence type="ECO:0000313" key="2">
    <source>
        <dbReference type="EMBL" id="RDU71978.1"/>
    </source>
</evidence>
<keyword evidence="1" id="KW-0472">Membrane</keyword>
<proteinExistence type="predicted"/>
<evidence type="ECO:0000313" key="3">
    <source>
        <dbReference type="Proteomes" id="UP000256424"/>
    </source>
</evidence>
<reference evidence="2 3" key="1">
    <citation type="submission" date="2018-04" db="EMBL/GenBank/DDBJ databases">
        <title>Novel Campyloabacter and Helicobacter Species and Strains.</title>
        <authorList>
            <person name="Mannion A.J."/>
            <person name="Shen Z."/>
            <person name="Fox J.G."/>
        </authorList>
    </citation>
    <scope>NUCLEOTIDE SEQUENCE [LARGE SCALE GENOMIC DNA]</scope>
    <source>
        <strain evidence="2 3">MIT 97-5075</strain>
    </source>
</reference>
<accession>A0A3D8J3B3</accession>
<protein>
    <submittedName>
        <fullName evidence="2">Methyl-accepting chemotaxis protein</fullName>
    </submittedName>
</protein>
<sequence>MSLFYNMRIGTKITIASTFVVLLSMVVLAFVIISHSSEILRKESNTLLYNSAKRSANLIQGYINESYAVLNAAQANTEDYIEFTNGQEIKEEILDDLVTNMVDKNSYGIYGYLYLKNTVVSPKLNLNGATLLMAYDNNPGGDGGVSVIKPDAQIISFRGFQDTLNSGKPSVGDARHINIDGKNTYVVAINLPIRDKKSQQIIGVIGMFLDFDALTRDIVESKRLSVFPNDYRMVVDRNARIIAHHNDSLEGQLLTDINRHKSAVDLAQAIKLHKDGEIIKYSNYRGQVSYGAVAIFNIWHDIDDFMGLIIVAPEDSILAPAHELRNYIILIVVMSILLISSLLFVIVKMSVIPPIQTIQNLLFSFFKYLNHETKKPPVLVPVNSHDELGNMAEAINANIEKTQKSLEQDSHAVS</sequence>
<keyword evidence="1" id="KW-0812">Transmembrane</keyword>
<feature type="transmembrane region" description="Helical" evidence="1">
    <location>
        <begin position="327"/>
        <end position="347"/>
    </location>
</feature>
<dbReference type="EMBL" id="NXLW01000009">
    <property type="protein sequence ID" value="RDU71978.1"/>
    <property type="molecule type" value="Genomic_DNA"/>
</dbReference>
<keyword evidence="1" id="KW-1133">Transmembrane helix</keyword>
<dbReference type="Gene3D" id="3.30.450.20">
    <property type="entry name" value="PAS domain"/>
    <property type="match status" value="1"/>
</dbReference>
<name>A0A3D8J3B3_9HELI</name>